<evidence type="ECO:0000313" key="7">
    <source>
        <dbReference type="EMBL" id="KAH3687182.1"/>
    </source>
</evidence>
<keyword evidence="3 5" id="KW-1133">Transmembrane helix</keyword>
<sequence length="67" mass="7351">MSNPLIELQQTAVNSTSTQLWTPALISTLLVSLILFAILSVAISWMSSLDVSYEALERKQDGVKKAQ</sequence>
<evidence type="ECO:0000313" key="8">
    <source>
        <dbReference type="Proteomes" id="UP000774326"/>
    </source>
</evidence>
<dbReference type="EMBL" id="JAEUBG010000947">
    <property type="protein sequence ID" value="KAH3687182.1"/>
    <property type="molecule type" value="Genomic_DNA"/>
</dbReference>
<organism evidence="7 8">
    <name type="scientific">Wickerhamomyces pijperi</name>
    <name type="common">Yeast</name>
    <name type="synonym">Pichia pijperi</name>
    <dbReference type="NCBI Taxonomy" id="599730"/>
    <lineage>
        <taxon>Eukaryota</taxon>
        <taxon>Fungi</taxon>
        <taxon>Dikarya</taxon>
        <taxon>Ascomycota</taxon>
        <taxon>Saccharomycotina</taxon>
        <taxon>Saccharomycetes</taxon>
        <taxon>Phaffomycetales</taxon>
        <taxon>Wickerhamomycetaceae</taxon>
        <taxon>Wickerhamomyces</taxon>
    </lineage>
</organism>
<evidence type="ECO:0000256" key="1">
    <source>
        <dbReference type="ARBA" id="ARBA00004167"/>
    </source>
</evidence>
<protein>
    <recommendedName>
        <fullName evidence="6">V-type proton ATPase subunit S1/VOA1 transmembrane domain-containing protein</fullName>
    </recommendedName>
</protein>
<evidence type="ECO:0000256" key="3">
    <source>
        <dbReference type="ARBA" id="ARBA00022989"/>
    </source>
</evidence>
<name>A0A9P8QA23_WICPI</name>
<dbReference type="Proteomes" id="UP000774326">
    <property type="component" value="Unassembled WGS sequence"/>
</dbReference>
<feature type="domain" description="V-type proton ATPase subunit S1/VOA1 transmembrane" evidence="6">
    <location>
        <begin position="19"/>
        <end position="57"/>
    </location>
</feature>
<feature type="transmembrane region" description="Helical" evidence="5">
    <location>
        <begin position="20"/>
        <end position="43"/>
    </location>
</feature>
<comment type="caution">
    <text evidence="7">The sequence shown here is derived from an EMBL/GenBank/DDBJ whole genome shotgun (WGS) entry which is preliminary data.</text>
</comment>
<evidence type="ECO:0000256" key="4">
    <source>
        <dbReference type="ARBA" id="ARBA00023136"/>
    </source>
</evidence>
<keyword evidence="2 5" id="KW-0812">Transmembrane</keyword>
<comment type="subcellular location">
    <subcellularLocation>
        <location evidence="1">Membrane</location>
        <topology evidence="1">Single-pass membrane protein</topology>
    </subcellularLocation>
</comment>
<dbReference type="GO" id="GO:0016020">
    <property type="term" value="C:membrane"/>
    <property type="evidence" value="ECO:0007669"/>
    <property type="project" value="UniProtKB-SubCell"/>
</dbReference>
<accession>A0A9P8QA23</accession>
<dbReference type="AlphaFoldDB" id="A0A9P8QA23"/>
<keyword evidence="8" id="KW-1185">Reference proteome</keyword>
<dbReference type="OrthoDB" id="9985059at2759"/>
<dbReference type="Pfam" id="PF20520">
    <property type="entry name" value="Ac45-VOA1_TM"/>
    <property type="match status" value="1"/>
</dbReference>
<evidence type="ECO:0000256" key="2">
    <source>
        <dbReference type="ARBA" id="ARBA00022692"/>
    </source>
</evidence>
<keyword evidence="4 5" id="KW-0472">Membrane</keyword>
<gene>
    <name evidence="7" type="ORF">WICPIJ_001841</name>
</gene>
<proteinExistence type="predicted"/>
<reference evidence="7" key="1">
    <citation type="journal article" date="2021" name="Open Biol.">
        <title>Shared evolutionary footprints suggest mitochondrial oxidative damage underlies multiple complex I losses in fungi.</title>
        <authorList>
            <person name="Schikora-Tamarit M.A."/>
            <person name="Marcet-Houben M."/>
            <person name="Nosek J."/>
            <person name="Gabaldon T."/>
        </authorList>
    </citation>
    <scope>NUCLEOTIDE SEQUENCE</scope>
    <source>
        <strain evidence="7">CBS2887</strain>
    </source>
</reference>
<evidence type="ECO:0000259" key="6">
    <source>
        <dbReference type="Pfam" id="PF20520"/>
    </source>
</evidence>
<reference evidence="7" key="2">
    <citation type="submission" date="2021-01" db="EMBL/GenBank/DDBJ databases">
        <authorList>
            <person name="Schikora-Tamarit M.A."/>
        </authorList>
    </citation>
    <scope>NUCLEOTIDE SEQUENCE</scope>
    <source>
        <strain evidence="7">CBS2887</strain>
    </source>
</reference>
<dbReference type="InterPro" id="IPR046756">
    <property type="entry name" value="VAS1/VOA1_TM"/>
</dbReference>
<evidence type="ECO:0000256" key="5">
    <source>
        <dbReference type="SAM" id="Phobius"/>
    </source>
</evidence>